<accession>A0AAW9HIF1</accession>
<gene>
    <name evidence="2" type="ORF">R6G74_02760</name>
    <name evidence="3" type="ORF">R6P33_09475</name>
</gene>
<keyword evidence="4" id="KW-1185">Reference proteome</keyword>
<organism evidence="2 5">
    <name type="scientific">Actinotignum timonense</name>
    <dbReference type="NCBI Taxonomy" id="1870995"/>
    <lineage>
        <taxon>Bacteria</taxon>
        <taxon>Bacillati</taxon>
        <taxon>Actinomycetota</taxon>
        <taxon>Actinomycetes</taxon>
        <taxon>Actinomycetales</taxon>
        <taxon>Actinomycetaceae</taxon>
        <taxon>Actinotignum</taxon>
    </lineage>
</organism>
<evidence type="ECO:0000313" key="5">
    <source>
        <dbReference type="Proteomes" id="UP001288320"/>
    </source>
</evidence>
<dbReference type="Proteomes" id="UP001288320">
    <property type="component" value="Unassembled WGS sequence"/>
</dbReference>
<evidence type="ECO:0000259" key="1">
    <source>
        <dbReference type="Pfam" id="PF13274"/>
    </source>
</evidence>
<dbReference type="RefSeq" id="WP_101657631.1">
    <property type="nucleotide sequence ID" value="NZ_CAUPFC010000005.1"/>
</dbReference>
<dbReference type="Proteomes" id="UP001284901">
    <property type="component" value="Unassembled WGS sequence"/>
</dbReference>
<dbReference type="AlphaFoldDB" id="A0AAW9HIF1"/>
<name>A0AAW9HIF1_9ACTO</name>
<dbReference type="InterPro" id="IPR025272">
    <property type="entry name" value="SocA_Panacea"/>
</dbReference>
<dbReference type="Pfam" id="PF13274">
    <property type="entry name" value="SocA_Panacea"/>
    <property type="match status" value="1"/>
</dbReference>
<evidence type="ECO:0000313" key="2">
    <source>
        <dbReference type="EMBL" id="MDY5140241.1"/>
    </source>
</evidence>
<protein>
    <submittedName>
        <fullName evidence="2">DUF4065 domain-containing protein</fullName>
    </submittedName>
</protein>
<evidence type="ECO:0000313" key="4">
    <source>
        <dbReference type="Proteomes" id="UP001284901"/>
    </source>
</evidence>
<proteinExistence type="predicted"/>
<dbReference type="EMBL" id="JAWNFY010000043">
    <property type="protein sequence ID" value="MDY5147240.1"/>
    <property type="molecule type" value="Genomic_DNA"/>
</dbReference>
<dbReference type="GeneID" id="92812931"/>
<dbReference type="EMBL" id="JAWNFV010000004">
    <property type="protein sequence ID" value="MDY5140241.1"/>
    <property type="molecule type" value="Genomic_DNA"/>
</dbReference>
<sequence length="151" mass="16755">MAKVEDVAAQILERCGRMTTMKLQKLTFYCQAAYLAETGSPIFEEDFRAWVNGPVSPELFSKHRGKFFIYPGELTSEAGTLSADALTVIDGVCDELGDLTANALVEKTHGEQPWLDARQGCDPQSHSQEIISKESIKAYYRTHPVVESLLV</sequence>
<reference evidence="2 4" key="1">
    <citation type="submission" date="2023-10" db="EMBL/GenBank/DDBJ databases">
        <title>Whole Genome based description of the genera Actinobaculum and Actinotignum reveals a complex phylogenetic relationship within the species included in the genus Actinotignum.</title>
        <authorList>
            <person name="Jensen C.S."/>
            <person name="Dargis R."/>
            <person name="Kemp M."/>
            <person name="Christensen J.J."/>
        </authorList>
    </citation>
    <scope>NUCLEOTIDE SEQUENCE</scope>
    <source>
        <strain evidence="3 4">SLA_B089</strain>
        <strain evidence="2">SLA_B245</strain>
    </source>
</reference>
<evidence type="ECO:0000313" key="3">
    <source>
        <dbReference type="EMBL" id="MDY5147240.1"/>
    </source>
</evidence>
<comment type="caution">
    <text evidence="2">The sequence shown here is derived from an EMBL/GenBank/DDBJ whole genome shotgun (WGS) entry which is preliminary data.</text>
</comment>
<feature type="domain" description="Antitoxin SocA-like Panacea" evidence="1">
    <location>
        <begin position="23"/>
        <end position="114"/>
    </location>
</feature>